<sequence length="352" mass="38724">MSWDGAVEIGEDERLDLENLATGAFHPLKGFLTREEALSVAHEMRLPTGEVWTIPILLQFRTKPKAGPGDRVALLHGGEAVGVLEVEEAFELDLRALAKAVFGTEREAHPGVARLYAKGPYALGGRVALLKPRPRTPLEKTPEEARAYFQARGWKRVVAFQTRNAPHRAHEYLIRLGLEMADGVLVHPILGAKKADDFPTETVLEAYRYLIAHFLPADRVALFGLATPMRYAGPKEAVFHALVRKNFGATHFLVGRDHAGVGDFYEPYAAHRIFDQLPPLGIEVVRVGAVFHCPLCGGMASERTCPEGHMEKRLAISMTRVRALLREGKAPPPELVRPELVPILRTGVVGAG</sequence>
<proteinExistence type="inferred from homology"/>
<dbReference type="Gene3D" id="3.10.400.10">
    <property type="entry name" value="Sulfate adenylyltransferase"/>
    <property type="match status" value="1"/>
</dbReference>
<dbReference type="OrthoDB" id="9804504at2"/>
<dbReference type="NCBIfam" id="NF003166">
    <property type="entry name" value="PRK04149.1"/>
    <property type="match status" value="1"/>
</dbReference>
<dbReference type="InterPro" id="IPR002650">
    <property type="entry name" value="Sulphate_adenylyltransferase"/>
</dbReference>
<evidence type="ECO:0000256" key="3">
    <source>
        <dbReference type="ARBA" id="ARBA00022679"/>
    </source>
</evidence>
<name>K7QZ09_THEOS</name>
<dbReference type="SUPFAM" id="SSF52374">
    <property type="entry name" value="Nucleotidylyl transferase"/>
    <property type="match status" value="1"/>
</dbReference>
<evidence type="ECO:0000313" key="14">
    <source>
        <dbReference type="Proteomes" id="UP000000211"/>
    </source>
</evidence>
<dbReference type="RefSeq" id="WP_015065290.1">
    <property type="nucleotide sequence ID" value="NC_019387.1"/>
</dbReference>
<dbReference type="InterPro" id="IPR015947">
    <property type="entry name" value="PUA-like_sf"/>
</dbReference>
<dbReference type="KEGG" id="tos:Theos_2304"/>
<evidence type="ECO:0000313" key="13">
    <source>
        <dbReference type="EMBL" id="AFV77293.1"/>
    </source>
</evidence>
<comment type="similarity">
    <text evidence="8">Belongs to the sulfate adenylyltransferase family.</text>
</comment>
<evidence type="ECO:0000256" key="6">
    <source>
        <dbReference type="ARBA" id="ARBA00022840"/>
    </source>
</evidence>
<keyword evidence="14" id="KW-1185">Reference proteome</keyword>
<keyword evidence="5" id="KW-0547">Nucleotide-binding</keyword>
<dbReference type="Pfam" id="PF01747">
    <property type="entry name" value="ATP-sulfurylase"/>
    <property type="match status" value="1"/>
</dbReference>
<comment type="catalytic activity">
    <reaction evidence="10">
        <text>sulfate + ATP + H(+) = adenosine 5'-phosphosulfate + diphosphate</text>
        <dbReference type="Rhea" id="RHEA:18133"/>
        <dbReference type="ChEBI" id="CHEBI:15378"/>
        <dbReference type="ChEBI" id="CHEBI:16189"/>
        <dbReference type="ChEBI" id="CHEBI:30616"/>
        <dbReference type="ChEBI" id="CHEBI:33019"/>
        <dbReference type="ChEBI" id="CHEBI:58243"/>
        <dbReference type="EC" id="2.7.7.4"/>
    </reaction>
</comment>
<geneLocation type="plasmid" evidence="13 14">
    <name>pTHEOS01</name>
</geneLocation>
<evidence type="ECO:0000259" key="12">
    <source>
        <dbReference type="Pfam" id="PF14306"/>
    </source>
</evidence>
<dbReference type="InterPro" id="IPR024951">
    <property type="entry name" value="Sulfurylase_cat_dom"/>
</dbReference>
<dbReference type="PANTHER" id="PTHR43509:SF1">
    <property type="entry name" value="SULFATE ADENYLYLTRANSFERASE"/>
    <property type="match status" value="1"/>
</dbReference>
<keyword evidence="6" id="KW-0067">ATP-binding</keyword>
<keyword evidence="4 13" id="KW-0548">Nucleotidyltransferase</keyword>
<evidence type="ECO:0000256" key="4">
    <source>
        <dbReference type="ARBA" id="ARBA00022695"/>
    </source>
</evidence>
<evidence type="ECO:0000256" key="9">
    <source>
        <dbReference type="ARBA" id="ARBA00041598"/>
    </source>
</evidence>
<dbReference type="GO" id="GO:0000103">
    <property type="term" value="P:sulfate assimilation"/>
    <property type="evidence" value="ECO:0007669"/>
    <property type="project" value="InterPro"/>
</dbReference>
<evidence type="ECO:0000256" key="10">
    <source>
        <dbReference type="ARBA" id="ARBA00049370"/>
    </source>
</evidence>
<keyword evidence="3 13" id="KW-0808">Transferase</keyword>
<dbReference type="AlphaFoldDB" id="K7QZ09"/>
<dbReference type="PATRIC" id="fig|751945.3.peg.2245"/>
<gene>
    <name evidence="13" type="ORF">Theos_2304</name>
</gene>
<dbReference type="HOGENOM" id="CLU_022950_1_1_0"/>
<organism evidence="13 14">
    <name type="scientific">Thermus oshimai JL-2</name>
    <dbReference type="NCBI Taxonomy" id="751945"/>
    <lineage>
        <taxon>Bacteria</taxon>
        <taxon>Thermotogati</taxon>
        <taxon>Deinococcota</taxon>
        <taxon>Deinococci</taxon>
        <taxon>Thermales</taxon>
        <taxon>Thermaceae</taxon>
        <taxon>Thermus</taxon>
    </lineage>
</organism>
<accession>K7QZ09</accession>
<evidence type="ECO:0000256" key="2">
    <source>
        <dbReference type="ARBA" id="ARBA00012391"/>
    </source>
</evidence>
<dbReference type="EMBL" id="CP003250">
    <property type="protein sequence ID" value="AFV77293.1"/>
    <property type="molecule type" value="Genomic_DNA"/>
</dbReference>
<dbReference type="GO" id="GO:0005524">
    <property type="term" value="F:ATP binding"/>
    <property type="evidence" value="ECO:0007669"/>
    <property type="project" value="UniProtKB-KW"/>
</dbReference>
<dbReference type="SUPFAM" id="SSF88697">
    <property type="entry name" value="PUA domain-like"/>
    <property type="match status" value="1"/>
</dbReference>
<dbReference type="InterPro" id="IPR025980">
    <property type="entry name" value="ATP-Sase_PUA-like_dom"/>
</dbReference>
<evidence type="ECO:0000259" key="11">
    <source>
        <dbReference type="Pfam" id="PF01747"/>
    </source>
</evidence>
<feature type="domain" description="ATP-sulfurylase PUA-like" evidence="12">
    <location>
        <begin position="7"/>
        <end position="131"/>
    </location>
</feature>
<reference evidence="13 14" key="1">
    <citation type="journal article" date="2013" name="Genome Announc.">
        <title>Whole Genome Sequencing of Thermus oshimai JL-2 and Thermus thermophilus JL-18, Incomplete Denitrifiers from the United States Great Basin.</title>
        <authorList>
            <person name="Murugapiran S.K."/>
            <person name="Huntemann M."/>
            <person name="Wei C.L."/>
            <person name="Han J."/>
            <person name="Detter J.C."/>
            <person name="Han C.S."/>
            <person name="Erkkila T.H."/>
            <person name="Teshima H."/>
            <person name="Chen A."/>
            <person name="Kyrpides N."/>
            <person name="Mavrommatis K."/>
            <person name="Markowitz V."/>
            <person name="Szeto E."/>
            <person name="Ivanova N."/>
            <person name="Pagani I."/>
            <person name="Lam J."/>
            <person name="McDonald A.I."/>
            <person name="Dodsworth J.A."/>
            <person name="Pati A."/>
            <person name="Goodwin L."/>
            <person name="Peters L."/>
            <person name="Pitluck S."/>
            <person name="Woyke T."/>
            <person name="Hedlund B.P."/>
        </authorList>
    </citation>
    <scope>NUCLEOTIDE SEQUENCE</scope>
    <source>
        <strain evidence="13 14">JL-2</strain>
        <plasmid evidence="13">pTHEOS01</plasmid>
    </source>
</reference>
<dbReference type="CDD" id="cd00517">
    <property type="entry name" value="ATPS"/>
    <property type="match status" value="1"/>
</dbReference>
<evidence type="ECO:0000256" key="5">
    <source>
        <dbReference type="ARBA" id="ARBA00022741"/>
    </source>
</evidence>
<dbReference type="InterPro" id="IPR014729">
    <property type="entry name" value="Rossmann-like_a/b/a_fold"/>
</dbReference>
<dbReference type="PANTHER" id="PTHR43509">
    <property type="match status" value="1"/>
</dbReference>
<keyword evidence="13" id="KW-0614">Plasmid</keyword>
<dbReference type="Pfam" id="PF14306">
    <property type="entry name" value="PUA_2"/>
    <property type="match status" value="1"/>
</dbReference>
<protein>
    <recommendedName>
        <fullName evidence="2">sulfate adenylyltransferase</fullName>
        <ecNumber evidence="2">2.7.7.4</ecNumber>
    </recommendedName>
    <alternativeName>
        <fullName evidence="9">ATP-sulfurylase</fullName>
    </alternativeName>
    <alternativeName>
        <fullName evidence="7">Sulfate adenylate transferase</fullName>
    </alternativeName>
</protein>
<comment type="pathway">
    <text evidence="1">Sulfur metabolism; hydrogen sulfide biosynthesis; sulfite from sulfate: step 1/3.</text>
</comment>
<evidence type="ECO:0000256" key="7">
    <source>
        <dbReference type="ARBA" id="ARBA00031812"/>
    </source>
</evidence>
<feature type="domain" description="Sulphate adenylyltransferase catalytic" evidence="11">
    <location>
        <begin position="138"/>
        <end position="345"/>
    </location>
</feature>
<dbReference type="Gene3D" id="3.40.50.620">
    <property type="entry name" value="HUPs"/>
    <property type="match status" value="1"/>
</dbReference>
<evidence type="ECO:0000256" key="1">
    <source>
        <dbReference type="ARBA" id="ARBA00005048"/>
    </source>
</evidence>
<dbReference type="Proteomes" id="UP000000211">
    <property type="component" value="Plasmid pTHEOS01"/>
</dbReference>
<evidence type="ECO:0000256" key="8">
    <source>
        <dbReference type="ARBA" id="ARBA00037980"/>
    </source>
</evidence>
<dbReference type="GO" id="GO:0004781">
    <property type="term" value="F:sulfate adenylyltransferase (ATP) activity"/>
    <property type="evidence" value="ECO:0007669"/>
    <property type="project" value="UniProtKB-EC"/>
</dbReference>
<dbReference type="EC" id="2.7.7.4" evidence="2"/>